<gene>
    <name evidence="7" type="primary">cmpR_1</name>
    <name evidence="7" type="ORF">LuPra_00022</name>
</gene>
<dbReference type="Pfam" id="PF00126">
    <property type="entry name" value="HTH_1"/>
    <property type="match status" value="1"/>
</dbReference>
<dbReference type="InterPro" id="IPR050950">
    <property type="entry name" value="HTH-type_LysR_regulators"/>
</dbReference>
<protein>
    <submittedName>
        <fullName evidence="7">HTH-type transcriptional activator CmpR</fullName>
    </submittedName>
</protein>
<dbReference type="InterPro" id="IPR036390">
    <property type="entry name" value="WH_DNA-bd_sf"/>
</dbReference>
<dbReference type="InterPro" id="IPR005119">
    <property type="entry name" value="LysR_subst-bd"/>
</dbReference>
<evidence type="ECO:0000256" key="3">
    <source>
        <dbReference type="ARBA" id="ARBA00023125"/>
    </source>
</evidence>
<dbReference type="SUPFAM" id="SSF53850">
    <property type="entry name" value="Periplasmic binding protein-like II"/>
    <property type="match status" value="1"/>
</dbReference>
<organism evidence="7 8">
    <name type="scientific">Luteitalea pratensis</name>
    <dbReference type="NCBI Taxonomy" id="1855912"/>
    <lineage>
        <taxon>Bacteria</taxon>
        <taxon>Pseudomonadati</taxon>
        <taxon>Acidobacteriota</taxon>
        <taxon>Vicinamibacteria</taxon>
        <taxon>Vicinamibacterales</taxon>
        <taxon>Vicinamibacteraceae</taxon>
        <taxon>Luteitalea</taxon>
    </lineage>
</organism>
<feature type="domain" description="HTH lysR-type" evidence="6">
    <location>
        <begin position="1"/>
        <end position="58"/>
    </location>
</feature>
<dbReference type="EMBL" id="CP015136">
    <property type="protein sequence ID" value="AMY06862.1"/>
    <property type="molecule type" value="Genomic_DNA"/>
</dbReference>
<dbReference type="KEGG" id="abac:LuPra_00022"/>
<dbReference type="GO" id="GO:0005829">
    <property type="term" value="C:cytosol"/>
    <property type="evidence" value="ECO:0007669"/>
    <property type="project" value="TreeGrafter"/>
</dbReference>
<dbReference type="Proteomes" id="UP000076079">
    <property type="component" value="Chromosome"/>
</dbReference>
<sequence length="303" mass="33515">MDLAELQVFLTVASERSFSKAAARLHRTQPAVSQAIRRLEDHLGERLFDRAAKDGKLTEAGRVLLDYAQRLMRLAEEADSAVRELRDLQRGRVLLGANEAAVHVVLPVVEQFRAAHPRVQVDIRRVPSRQIGVEVLQRSLDVGVLSFPPAEKGLASVLIGDDELVMLTSPAHPLSGRAQVTMAEFGRQDVIAHNEASPARERVLRLFEQRHEQLNITLALPSLDGIKRAVEMDLGVALLPRRCAIAEISSGRLAAVPVAQVRLPRHLRLVYPEQAQLSHAALAFIEVARKFEKDVAKDIAPVE</sequence>
<evidence type="ECO:0000256" key="1">
    <source>
        <dbReference type="ARBA" id="ARBA00009437"/>
    </source>
</evidence>
<feature type="coiled-coil region" evidence="5">
    <location>
        <begin position="64"/>
        <end position="91"/>
    </location>
</feature>
<dbReference type="PANTHER" id="PTHR30419">
    <property type="entry name" value="HTH-TYPE TRANSCRIPTIONAL REGULATOR YBHD"/>
    <property type="match status" value="1"/>
</dbReference>
<dbReference type="Gene3D" id="3.40.190.290">
    <property type="match status" value="1"/>
</dbReference>
<dbReference type="RefSeq" id="WP_110168878.1">
    <property type="nucleotide sequence ID" value="NZ_CP015136.1"/>
</dbReference>
<dbReference type="OrthoDB" id="9803735at2"/>
<evidence type="ECO:0000313" key="7">
    <source>
        <dbReference type="EMBL" id="AMY06862.1"/>
    </source>
</evidence>
<dbReference type="PRINTS" id="PR00039">
    <property type="entry name" value="HTHLYSR"/>
</dbReference>
<dbReference type="InterPro" id="IPR000847">
    <property type="entry name" value="LysR_HTH_N"/>
</dbReference>
<keyword evidence="2" id="KW-0805">Transcription regulation</keyword>
<dbReference type="AlphaFoldDB" id="A0A143PE58"/>
<reference evidence="8" key="2">
    <citation type="submission" date="2016-04" db="EMBL/GenBank/DDBJ databases">
        <title>First Complete Genome Sequence of a Subdivision 6 Acidobacterium.</title>
        <authorList>
            <person name="Huang S."/>
            <person name="Vieira S."/>
            <person name="Bunk B."/>
            <person name="Riedel T."/>
            <person name="Sproeer C."/>
            <person name="Overmann J."/>
        </authorList>
    </citation>
    <scope>NUCLEOTIDE SEQUENCE [LARGE SCALE GENOMIC DNA]</scope>
    <source>
        <strain evidence="8">DSM 100886 HEG_-6_39</strain>
    </source>
</reference>
<dbReference type="PANTHER" id="PTHR30419:SF8">
    <property type="entry name" value="NITROGEN ASSIMILATION TRANSCRIPTIONAL ACTIVATOR-RELATED"/>
    <property type="match status" value="1"/>
</dbReference>
<dbReference type="GO" id="GO:0003677">
    <property type="term" value="F:DNA binding"/>
    <property type="evidence" value="ECO:0007669"/>
    <property type="project" value="UniProtKB-KW"/>
</dbReference>
<evidence type="ECO:0000256" key="2">
    <source>
        <dbReference type="ARBA" id="ARBA00023015"/>
    </source>
</evidence>
<dbReference type="FunFam" id="1.10.10.10:FF:000001">
    <property type="entry name" value="LysR family transcriptional regulator"/>
    <property type="match status" value="1"/>
</dbReference>
<keyword evidence="5" id="KW-0175">Coiled coil</keyword>
<dbReference type="InterPro" id="IPR036388">
    <property type="entry name" value="WH-like_DNA-bd_sf"/>
</dbReference>
<accession>A0A143PE58</accession>
<proteinExistence type="inferred from homology"/>
<keyword evidence="8" id="KW-1185">Reference proteome</keyword>
<reference evidence="7 8" key="1">
    <citation type="journal article" date="2016" name="Genome Announc.">
        <title>First Complete Genome Sequence of a Subdivision 6 Acidobacterium Strain.</title>
        <authorList>
            <person name="Huang S."/>
            <person name="Vieira S."/>
            <person name="Bunk B."/>
            <person name="Riedel T."/>
            <person name="Sproer C."/>
            <person name="Overmann J."/>
        </authorList>
    </citation>
    <scope>NUCLEOTIDE SEQUENCE [LARGE SCALE GENOMIC DNA]</scope>
    <source>
        <strain evidence="8">DSM 100886 HEG_-6_39</strain>
    </source>
</reference>
<dbReference type="STRING" id="1855912.LuPra_00022"/>
<name>A0A143PE58_LUTPR</name>
<evidence type="ECO:0000259" key="6">
    <source>
        <dbReference type="PROSITE" id="PS50931"/>
    </source>
</evidence>
<evidence type="ECO:0000256" key="4">
    <source>
        <dbReference type="ARBA" id="ARBA00023163"/>
    </source>
</evidence>
<keyword evidence="4" id="KW-0804">Transcription</keyword>
<dbReference type="GO" id="GO:0003700">
    <property type="term" value="F:DNA-binding transcription factor activity"/>
    <property type="evidence" value="ECO:0007669"/>
    <property type="project" value="InterPro"/>
</dbReference>
<dbReference type="Pfam" id="PF03466">
    <property type="entry name" value="LysR_substrate"/>
    <property type="match status" value="1"/>
</dbReference>
<dbReference type="PROSITE" id="PS50931">
    <property type="entry name" value="HTH_LYSR"/>
    <property type="match status" value="1"/>
</dbReference>
<dbReference type="CDD" id="cd05466">
    <property type="entry name" value="PBP2_LTTR_substrate"/>
    <property type="match status" value="1"/>
</dbReference>
<evidence type="ECO:0000313" key="8">
    <source>
        <dbReference type="Proteomes" id="UP000076079"/>
    </source>
</evidence>
<keyword evidence="3" id="KW-0238">DNA-binding</keyword>
<dbReference type="Gene3D" id="1.10.10.10">
    <property type="entry name" value="Winged helix-like DNA-binding domain superfamily/Winged helix DNA-binding domain"/>
    <property type="match status" value="1"/>
</dbReference>
<comment type="similarity">
    <text evidence="1">Belongs to the LysR transcriptional regulatory family.</text>
</comment>
<evidence type="ECO:0000256" key="5">
    <source>
        <dbReference type="SAM" id="Coils"/>
    </source>
</evidence>
<dbReference type="SUPFAM" id="SSF46785">
    <property type="entry name" value="Winged helix' DNA-binding domain"/>
    <property type="match status" value="1"/>
</dbReference>